<evidence type="ECO:0000256" key="5">
    <source>
        <dbReference type="HAMAP-Rule" id="MF_03043"/>
    </source>
</evidence>
<dbReference type="InterPro" id="IPR050852">
    <property type="entry name" value="Queuine_tRNA-ribosyltrfase"/>
</dbReference>
<feature type="binding site" evidence="5">
    <location>
        <position position="315"/>
    </location>
    <ligand>
        <name>Zn(2+)</name>
        <dbReference type="ChEBI" id="CHEBI:29105"/>
    </ligand>
</feature>
<protein>
    <recommendedName>
        <fullName evidence="5">Queuine tRNA-ribosyltransferase accessory subunit 2</fullName>
    </recommendedName>
    <alternativeName>
        <fullName evidence="5">Queuine tRNA-ribosyltransferase domain-containing protein 1</fullName>
    </alternativeName>
</protein>
<organism evidence="7 8">
    <name type="scientific">Dictyostelium firmibasis</name>
    <dbReference type="NCBI Taxonomy" id="79012"/>
    <lineage>
        <taxon>Eukaryota</taxon>
        <taxon>Amoebozoa</taxon>
        <taxon>Evosea</taxon>
        <taxon>Eumycetozoa</taxon>
        <taxon>Dictyostelia</taxon>
        <taxon>Dictyosteliales</taxon>
        <taxon>Dictyosteliaceae</taxon>
        <taxon>Dictyostelium</taxon>
    </lineage>
</organism>
<keyword evidence="1 5" id="KW-0963">Cytoplasm</keyword>
<evidence type="ECO:0000313" key="8">
    <source>
        <dbReference type="Proteomes" id="UP001344447"/>
    </source>
</evidence>
<keyword evidence="8" id="KW-1185">Reference proteome</keyword>
<reference evidence="7 8" key="1">
    <citation type="submission" date="2023-11" db="EMBL/GenBank/DDBJ databases">
        <title>Dfirmibasis_genome.</title>
        <authorList>
            <person name="Edelbroek B."/>
            <person name="Kjellin J."/>
            <person name="Jerlstrom-Hultqvist J."/>
            <person name="Soderbom F."/>
        </authorList>
    </citation>
    <scope>NUCLEOTIDE SEQUENCE [LARGE SCALE GENOMIC DNA]</scope>
    <source>
        <strain evidence="7 8">TNS-C-14</strain>
    </source>
</reference>
<accession>A0AAN7YWQ2</accession>
<gene>
    <name evidence="7" type="ORF">RB653_001529</name>
</gene>
<dbReference type="SUPFAM" id="SSF51713">
    <property type="entry name" value="tRNA-guanine transglycosylase"/>
    <property type="match status" value="1"/>
</dbReference>
<evidence type="ECO:0000256" key="1">
    <source>
        <dbReference type="ARBA" id="ARBA00022490"/>
    </source>
</evidence>
<feature type="domain" description="tRNA-guanine(15) transglycosylase-like" evidence="6">
    <location>
        <begin position="14"/>
        <end position="378"/>
    </location>
</feature>
<dbReference type="GO" id="GO:0006400">
    <property type="term" value="P:tRNA modification"/>
    <property type="evidence" value="ECO:0007669"/>
    <property type="project" value="InterPro"/>
</dbReference>
<dbReference type="InterPro" id="IPR036511">
    <property type="entry name" value="TGT-like_sf"/>
</dbReference>
<dbReference type="AlphaFoldDB" id="A0AAN7YWQ2"/>
<evidence type="ECO:0000256" key="3">
    <source>
        <dbReference type="ARBA" id="ARBA00022723"/>
    </source>
</evidence>
<evidence type="ECO:0000256" key="4">
    <source>
        <dbReference type="ARBA" id="ARBA00022833"/>
    </source>
</evidence>
<evidence type="ECO:0000313" key="7">
    <source>
        <dbReference type="EMBL" id="KAK5581496.1"/>
    </source>
</evidence>
<comment type="subunit">
    <text evidence="5">Heterodimer of a catalytic subunit and an accessory subunit.</text>
</comment>
<comment type="function">
    <text evidence="5">Non-catalytic subunit of the queuine tRNA-ribosyltransferase (TGT) that catalyzes the base-exchange of a guanine (G) residue with queuine (Q) at position 34 (anticodon wobble position) in tRNAs with GU(N) anticodons (tRNA-Asp, -Asn, -His and -Tyr), resulting in the hypermodified nucleoside queuosine (7-(((4,5-cis-dihydroxy-2-cyclopenten-1-yl)amino)methyl)-7-deazaguanosine).</text>
</comment>
<feature type="binding site" evidence="5">
    <location>
        <position position="346"/>
    </location>
    <ligand>
        <name>Zn(2+)</name>
        <dbReference type="ChEBI" id="CHEBI:29105"/>
    </ligand>
</feature>
<dbReference type="EMBL" id="JAVFKY010000002">
    <property type="protein sequence ID" value="KAK5581496.1"/>
    <property type="molecule type" value="Genomic_DNA"/>
</dbReference>
<evidence type="ECO:0000259" key="6">
    <source>
        <dbReference type="Pfam" id="PF01702"/>
    </source>
</evidence>
<comment type="cofactor">
    <cofactor evidence="5">
        <name>Zn(2+)</name>
        <dbReference type="ChEBI" id="CHEBI:29105"/>
    </cofactor>
    <text evidence="5">Binds 1 zinc ion per subunit.</text>
</comment>
<dbReference type="GO" id="GO:0008479">
    <property type="term" value="F:tRNA-guanosine(34) queuine transglycosylase activity"/>
    <property type="evidence" value="ECO:0007669"/>
    <property type="project" value="UniProtKB-UniRule"/>
</dbReference>
<dbReference type="InterPro" id="IPR002616">
    <property type="entry name" value="tRNA_ribo_trans-like"/>
</dbReference>
<dbReference type="Proteomes" id="UP001344447">
    <property type="component" value="Unassembled WGS sequence"/>
</dbReference>
<name>A0AAN7YWQ2_9MYCE</name>
<dbReference type="PANTHER" id="PTHR46064:SF1">
    <property type="entry name" value="QUEUINE TRNA-RIBOSYLTRANSFERASE ACCESSORY SUBUNIT 2"/>
    <property type="match status" value="1"/>
</dbReference>
<dbReference type="Gene3D" id="3.20.20.105">
    <property type="entry name" value="Queuine tRNA-ribosyltransferase-like"/>
    <property type="match status" value="1"/>
</dbReference>
<comment type="similarity">
    <text evidence="5">Belongs to the queuine tRNA-ribosyltransferase family. QTRT2 subfamily.</text>
</comment>
<dbReference type="Pfam" id="PF01702">
    <property type="entry name" value="TGT"/>
    <property type="match status" value="1"/>
</dbReference>
<evidence type="ECO:0000256" key="2">
    <source>
        <dbReference type="ARBA" id="ARBA00022694"/>
    </source>
</evidence>
<dbReference type="GO" id="GO:0005737">
    <property type="term" value="C:cytoplasm"/>
    <property type="evidence" value="ECO:0007669"/>
    <property type="project" value="UniProtKB-SubCell"/>
</dbReference>
<dbReference type="HAMAP" id="MF_03043">
    <property type="entry name" value="QTRT2"/>
    <property type="match status" value="1"/>
</dbReference>
<feature type="binding site" evidence="5">
    <location>
        <position position="317"/>
    </location>
    <ligand>
        <name>Zn(2+)</name>
        <dbReference type="ChEBI" id="CHEBI:29105"/>
    </ligand>
</feature>
<dbReference type="PANTHER" id="PTHR46064">
    <property type="entry name" value="QUEUINE TRNA-RIBOSYLTRANSFERASE ACCESSORY SUBUNIT 2"/>
    <property type="match status" value="1"/>
</dbReference>
<dbReference type="NCBIfam" id="TIGR00449">
    <property type="entry name" value="tgt_general"/>
    <property type="match status" value="1"/>
</dbReference>
<comment type="caution">
    <text evidence="7">The sequence shown here is derived from an EMBL/GenBank/DDBJ whole genome shotgun (WGS) entry which is preliminary data.</text>
</comment>
<feature type="binding site" evidence="5">
    <location>
        <position position="320"/>
    </location>
    <ligand>
        <name>Zn(2+)</name>
        <dbReference type="ChEBI" id="CHEBI:29105"/>
    </ligand>
</feature>
<keyword evidence="4 5" id="KW-0862">Zinc</keyword>
<dbReference type="GO" id="GO:0046872">
    <property type="term" value="F:metal ion binding"/>
    <property type="evidence" value="ECO:0007669"/>
    <property type="project" value="UniProtKB-KW"/>
</dbReference>
<comment type="subcellular location">
    <subcellularLocation>
        <location evidence="5">Cytoplasm</location>
    </subcellularLocation>
</comment>
<sequence>MTSTFKISDNKDEKCRVGTLEIGEKSYLTPSFMLYTKEGSPINLTKDLLNQLPHEKTHSLQLLFSDLFQFTDVLEKFEQGVHKFLALQDHLLFLLIRDSSSFVEAEFNDDSISVTTRKGKTKITIQDYIKLVKVIKPDFVTSLSVDIAWETSKKKATKIVNSSSIWLEKFLEANTGINTFGVIQGGKFEDLRMKSLQDLLKNKDRLVGTILSGFGTGETNEERNQLINKLIDQLPKEHVKLISGVGSPEEILSLVELGIDLFSTNYPNLMTEWGNALTFKYKMNELKNNDNQEENKINLWDSKFVIDATPIIKGCECFTCIQHTKAYIHHLLNTHEMLAEVLLTIHNVSHYLGFFEEIRRVIKDSQFSEYKKLFLEKRIQINNNSNSNDN</sequence>
<keyword evidence="3 5" id="KW-0479">Metal-binding</keyword>
<dbReference type="InterPro" id="IPR028592">
    <property type="entry name" value="QTRTD1"/>
</dbReference>
<keyword evidence="2 5" id="KW-0819">tRNA processing</keyword>
<proteinExistence type="inferred from homology"/>